<evidence type="ECO:0000256" key="13">
    <source>
        <dbReference type="SAM" id="Phobius"/>
    </source>
</evidence>
<dbReference type="InterPro" id="IPR050278">
    <property type="entry name" value="Serine_Prot_S9B/DPPIV"/>
</dbReference>
<dbReference type="Pfam" id="PF00326">
    <property type="entry name" value="Peptidase_S9"/>
    <property type="match status" value="1"/>
</dbReference>
<name>A0ABR4NDR7_9FUNG</name>
<dbReference type="Gene3D" id="3.40.50.1820">
    <property type="entry name" value="alpha/beta hydrolase"/>
    <property type="match status" value="1"/>
</dbReference>
<dbReference type="Gene3D" id="2.140.10.30">
    <property type="entry name" value="Dipeptidylpeptidase IV, N-terminal domain"/>
    <property type="match status" value="1"/>
</dbReference>
<dbReference type="GO" id="GO:0008239">
    <property type="term" value="F:dipeptidyl-peptidase activity"/>
    <property type="evidence" value="ECO:0007669"/>
    <property type="project" value="UniProtKB-EC"/>
</dbReference>
<comment type="caution">
    <text evidence="16">The sequence shown here is derived from an EMBL/GenBank/DDBJ whole genome shotgun (WGS) entry which is preliminary data.</text>
</comment>
<evidence type="ECO:0000256" key="2">
    <source>
        <dbReference type="ARBA" id="ARBA00006150"/>
    </source>
</evidence>
<reference evidence="16 17" key="1">
    <citation type="submission" date="2023-09" db="EMBL/GenBank/DDBJ databases">
        <title>Pangenome analysis of Batrachochytrium dendrobatidis and related Chytrids.</title>
        <authorList>
            <person name="Yacoub M.N."/>
            <person name="Stajich J.E."/>
            <person name="James T.Y."/>
        </authorList>
    </citation>
    <scope>NUCLEOTIDE SEQUENCE [LARGE SCALE GENOMIC DNA]</scope>
    <source>
        <strain evidence="16 17">JEL0888</strain>
    </source>
</reference>
<organism evidence="16 17">
    <name type="scientific">Polyrhizophydium stewartii</name>
    <dbReference type="NCBI Taxonomy" id="2732419"/>
    <lineage>
        <taxon>Eukaryota</taxon>
        <taxon>Fungi</taxon>
        <taxon>Fungi incertae sedis</taxon>
        <taxon>Chytridiomycota</taxon>
        <taxon>Chytridiomycota incertae sedis</taxon>
        <taxon>Chytridiomycetes</taxon>
        <taxon>Rhizophydiales</taxon>
        <taxon>Rhizophydiales incertae sedis</taxon>
        <taxon>Polyrhizophydium</taxon>
    </lineage>
</organism>
<feature type="compositionally biased region" description="Basic and acidic residues" evidence="12">
    <location>
        <begin position="1"/>
        <end position="14"/>
    </location>
</feature>
<keyword evidence="10 13" id="KW-0472">Membrane</keyword>
<keyword evidence="9 13" id="KW-1133">Transmembrane helix</keyword>
<dbReference type="InterPro" id="IPR002471">
    <property type="entry name" value="Pept_S9_AS"/>
</dbReference>
<evidence type="ECO:0000313" key="16">
    <source>
        <dbReference type="EMBL" id="KAL2917672.1"/>
    </source>
</evidence>
<feature type="region of interest" description="Disordered" evidence="12">
    <location>
        <begin position="1"/>
        <end position="50"/>
    </location>
</feature>
<evidence type="ECO:0000259" key="14">
    <source>
        <dbReference type="Pfam" id="PF00326"/>
    </source>
</evidence>
<evidence type="ECO:0000256" key="5">
    <source>
        <dbReference type="ARBA" id="ARBA00022692"/>
    </source>
</evidence>
<dbReference type="InterPro" id="IPR002469">
    <property type="entry name" value="Peptidase_S9B_N"/>
</dbReference>
<evidence type="ECO:0000256" key="12">
    <source>
        <dbReference type="SAM" id="MobiDB-lite"/>
    </source>
</evidence>
<keyword evidence="6 16" id="KW-0378">Hydrolase</keyword>
<feature type="domain" description="Dipeptidylpeptidase IV N-terminal" evidence="15">
    <location>
        <begin position="191"/>
        <end position="595"/>
    </location>
</feature>
<keyword evidence="5 13" id="KW-0812">Transmembrane</keyword>
<comment type="similarity">
    <text evidence="2">Belongs to the peptidase S9B family.</text>
</comment>
<keyword evidence="8" id="KW-0735">Signal-anchor</keyword>
<dbReference type="PROSITE" id="PS00708">
    <property type="entry name" value="PRO_ENDOPEP_SER"/>
    <property type="match status" value="1"/>
</dbReference>
<feature type="transmembrane region" description="Helical" evidence="13">
    <location>
        <begin position="71"/>
        <end position="95"/>
    </location>
</feature>
<keyword evidence="3" id="KW-0031">Aminopeptidase</keyword>
<dbReference type="SUPFAM" id="SSF82171">
    <property type="entry name" value="DPP6 N-terminal domain-like"/>
    <property type="match status" value="1"/>
</dbReference>
<keyword evidence="17" id="KW-1185">Reference proteome</keyword>
<evidence type="ECO:0000256" key="9">
    <source>
        <dbReference type="ARBA" id="ARBA00022989"/>
    </source>
</evidence>
<proteinExistence type="inferred from homology"/>
<protein>
    <submittedName>
        <fullName evidence="16">Dipeptidyl peptidase 4</fullName>
        <ecNumber evidence="16">3.4.14.5</ecNumber>
    </submittedName>
</protein>
<evidence type="ECO:0000256" key="3">
    <source>
        <dbReference type="ARBA" id="ARBA00022438"/>
    </source>
</evidence>
<dbReference type="InterPro" id="IPR001375">
    <property type="entry name" value="Peptidase_S9_cat"/>
</dbReference>
<feature type="compositionally biased region" description="Gly residues" evidence="12">
    <location>
        <begin position="38"/>
        <end position="47"/>
    </location>
</feature>
<accession>A0ABR4NDR7</accession>
<sequence>MRGDIEDPEAERTLLDAGGGGGGDRGSADDTTSDRVGLLGGVGGSRGSGRRGLLPRVDSLSVRNKQRPSMLLVRAPLVLFLALVLVLSSIVFLALSSGDTPHGDAEDTGPAEGKPAVTPDKFNKLRFGGANLQTPSWVQAPGLDDGSIVLHESGLFVIAHVEHRNRTTLASSADMIDSSGQPIKFADWTLSPDLKYILLLSNREKGWRHSFFGDYWLFDVAEKHARPLVTSKSDKVIPEEIGSGRVALAAWSPAGHNVAWVRDNDLFVTVGGQTEVRITRDGSKRIINGISDWIYEEEVLGNQRALWFSPDGSRLAYLKFNETLVEDYLLQYYAKYGETPYPRQIDLKYPKPGSPNPVVTLHIATPSSAGPASLSVPIDFGEHGFEDEDRLIVEVNWVTDNDALFVRLMNRVQDVQKLLLVKGTLSGDTMAWTVSQIRNEATPDNAWFNILQPMRVLPPSPAVGRQEPAYVELMEDARGYTHLAFFGDILDPAPTSWITSGDWEVATIAGIDSTHGIIYYLSTEQGSTERHLYSVHLDGSNKKRLTPPAGTTFASLVPSINQTLGQPVGAVGFYDATFSPACRYYLLAYLGPDVPFQELHRTDNDYSRMVADYNYYREQIAPVAVPPFLFTTIRNTVGDDMNAKIIFPVNFDPSGRTKYPVLMQVYGGPGSQTVQQRFKMDFSSKMAALGFVVAQVDGRGTGFKGRAFRSSVAKHLGLHEVEDQVAAGRWLSNQPYVDPRRIAIWGWSYGGFVAAKTIEADSGVFAVGMSVAPVVDFRFYDSIYTERYMKTPVKNPDGYAATAVHDMRGFRHSKFLLVHGTADDNVHFQNSALLTWHLVGDAVPPSQFRVQYYTDSDHGIGENGANEHIFGLLQLYVCDEFAMPCGTASAAAGIAPKPEAA</sequence>
<evidence type="ECO:0000256" key="8">
    <source>
        <dbReference type="ARBA" id="ARBA00022968"/>
    </source>
</evidence>
<keyword evidence="11" id="KW-0325">Glycoprotein</keyword>
<dbReference type="PANTHER" id="PTHR11731:SF200">
    <property type="entry name" value="DIPEPTIDYL PEPTIDASE 10, ISOFORM B"/>
    <property type="match status" value="1"/>
</dbReference>
<dbReference type="PANTHER" id="PTHR11731">
    <property type="entry name" value="PROTEASE FAMILY S9B,C DIPEPTIDYL-PEPTIDASE IV-RELATED"/>
    <property type="match status" value="1"/>
</dbReference>
<dbReference type="Proteomes" id="UP001527925">
    <property type="component" value="Unassembled WGS sequence"/>
</dbReference>
<dbReference type="EC" id="3.4.14.5" evidence="16"/>
<keyword evidence="7" id="KW-0720">Serine protease</keyword>
<evidence type="ECO:0000313" key="17">
    <source>
        <dbReference type="Proteomes" id="UP001527925"/>
    </source>
</evidence>
<dbReference type="Pfam" id="PF00930">
    <property type="entry name" value="DPPIV_N"/>
    <property type="match status" value="1"/>
</dbReference>
<evidence type="ECO:0000256" key="6">
    <source>
        <dbReference type="ARBA" id="ARBA00022801"/>
    </source>
</evidence>
<feature type="domain" description="Peptidase S9 prolyl oligopeptidase catalytic" evidence="14">
    <location>
        <begin position="686"/>
        <end position="868"/>
    </location>
</feature>
<keyword evidence="4" id="KW-0645">Protease</keyword>
<comment type="subcellular location">
    <subcellularLocation>
        <location evidence="1">Vacuole membrane</location>
        <topology evidence="1">Single-pass type II membrane protein</topology>
    </subcellularLocation>
</comment>
<evidence type="ECO:0000256" key="4">
    <source>
        <dbReference type="ARBA" id="ARBA00022670"/>
    </source>
</evidence>
<evidence type="ECO:0000256" key="1">
    <source>
        <dbReference type="ARBA" id="ARBA00004576"/>
    </source>
</evidence>
<dbReference type="SUPFAM" id="SSF53474">
    <property type="entry name" value="alpha/beta-Hydrolases"/>
    <property type="match status" value="1"/>
</dbReference>
<dbReference type="InterPro" id="IPR029058">
    <property type="entry name" value="AB_hydrolase_fold"/>
</dbReference>
<evidence type="ECO:0000256" key="10">
    <source>
        <dbReference type="ARBA" id="ARBA00023136"/>
    </source>
</evidence>
<evidence type="ECO:0000259" key="15">
    <source>
        <dbReference type="Pfam" id="PF00930"/>
    </source>
</evidence>
<gene>
    <name evidence="16" type="primary">dpp4</name>
    <name evidence="16" type="ORF">HK105_202545</name>
</gene>
<evidence type="ECO:0000256" key="7">
    <source>
        <dbReference type="ARBA" id="ARBA00022825"/>
    </source>
</evidence>
<evidence type="ECO:0000256" key="11">
    <source>
        <dbReference type="ARBA" id="ARBA00023180"/>
    </source>
</evidence>
<dbReference type="EMBL" id="JADGIZ020000009">
    <property type="protein sequence ID" value="KAL2917672.1"/>
    <property type="molecule type" value="Genomic_DNA"/>
</dbReference>